<name>K7QUG9_THEOS</name>
<gene>
    <name evidence="1" type="ORF">Theos_0827</name>
</gene>
<dbReference type="NCBIfam" id="TIGR02549">
    <property type="entry name" value="CRISPR_DxTHG"/>
    <property type="match status" value="1"/>
</dbReference>
<dbReference type="STRING" id="751945.Theos_0827"/>
<evidence type="ECO:0000313" key="1">
    <source>
        <dbReference type="EMBL" id="AFV75886.1"/>
    </source>
</evidence>
<dbReference type="RefSeq" id="WP_016329078.1">
    <property type="nucleotide sequence ID" value="NC_019386.1"/>
</dbReference>
<dbReference type="HOGENOM" id="CLU_025124_1_0_0"/>
<dbReference type="Proteomes" id="UP000000211">
    <property type="component" value="Chromosome"/>
</dbReference>
<keyword evidence="2" id="KW-1185">Reference proteome</keyword>
<dbReference type="OrthoDB" id="9777703at2"/>
<dbReference type="KEGG" id="tos:Theos_0827"/>
<dbReference type="PATRIC" id="fig|751945.3.peg.815"/>
<reference evidence="1 2" key="1">
    <citation type="journal article" date="2013" name="Genome Announc.">
        <title>Whole Genome Sequencing of Thermus oshimai JL-2 and Thermus thermophilus JL-18, Incomplete Denitrifiers from the United States Great Basin.</title>
        <authorList>
            <person name="Murugapiran S.K."/>
            <person name="Huntemann M."/>
            <person name="Wei C.L."/>
            <person name="Han J."/>
            <person name="Detter J.C."/>
            <person name="Han C.S."/>
            <person name="Erkkila T.H."/>
            <person name="Teshima H."/>
            <person name="Chen A."/>
            <person name="Kyrpides N."/>
            <person name="Mavrommatis K."/>
            <person name="Markowitz V."/>
            <person name="Szeto E."/>
            <person name="Ivanova N."/>
            <person name="Pagani I."/>
            <person name="Lam J."/>
            <person name="McDonald A.I."/>
            <person name="Dodsworth J.A."/>
            <person name="Pati A."/>
            <person name="Goodwin L."/>
            <person name="Peters L."/>
            <person name="Pitluck S."/>
            <person name="Woyke T."/>
            <person name="Hedlund B.P."/>
        </authorList>
    </citation>
    <scope>NUCLEOTIDE SEQUENCE</scope>
    <source>
        <strain evidence="1 2">JL-2</strain>
    </source>
</reference>
<dbReference type="AlphaFoldDB" id="K7QUG9"/>
<organism evidence="1 2">
    <name type="scientific">Thermus oshimai JL-2</name>
    <dbReference type="NCBI Taxonomy" id="751945"/>
    <lineage>
        <taxon>Bacteria</taxon>
        <taxon>Thermotogati</taxon>
        <taxon>Deinococcota</taxon>
        <taxon>Deinococci</taxon>
        <taxon>Thermales</taxon>
        <taxon>Thermaceae</taxon>
        <taxon>Thermus</taxon>
    </lineage>
</organism>
<dbReference type="EMBL" id="CP003249">
    <property type="protein sequence ID" value="AFV75886.1"/>
    <property type="molecule type" value="Genomic_DNA"/>
</dbReference>
<proteinExistence type="predicted"/>
<protein>
    <submittedName>
        <fullName evidence="1">CRISPR-associated protein DxTHG motif-containing protein</fullName>
    </submittedName>
</protein>
<dbReference type="SUPFAM" id="SSF160980">
    <property type="entry name" value="SSO1389-like"/>
    <property type="match status" value="1"/>
</dbReference>
<sequence length="389" mass="44311">MSRAQEPKQILSFLGASPYDEAEYELDGKTYLTPYTQEALARHYKDHTVLVAMTEEARSKHADGLRARGVNYTPIPIPSGSVEEELWAIFEAITEHVPEGAEVVVDISHSFRSQPVLALAALRFLEAAKDVKVSRILYASYDQRAKRGRFLDLTLFLTLMRWSEATSELVRYGFTRNLATLLKEIQDDAWRGGKQGPKPQRLKTLGQVLEELGLALEFLRVPETLELARKLLEESKRVEEESQAWLPAQPIRALLEKLRQRYEPLAVEEAFSPDGLKAQAHMVDLLLEIGSYHQAAVLIRELMVTKVCLDQGLHPLDKDGRDKAEGYLNQWLKEGHDETLRQWGNTWKALSDLRNDLAHAGMRRQARKGPGAERELQEKWAQIRNLLDL</sequence>
<dbReference type="eggNOG" id="COG1517">
    <property type="taxonomic scope" value="Bacteria"/>
</dbReference>
<evidence type="ECO:0000313" key="2">
    <source>
        <dbReference type="Proteomes" id="UP000000211"/>
    </source>
</evidence>
<dbReference type="InterPro" id="IPR013383">
    <property type="entry name" value="CRISPR-assoc_prot_DxTHG_CS"/>
</dbReference>
<accession>K7QUG9</accession>